<dbReference type="Pfam" id="PF17776">
    <property type="entry name" value="NLRC4_HD2"/>
    <property type="match status" value="1"/>
</dbReference>
<dbReference type="Pfam" id="PF17779">
    <property type="entry name" value="WHD_NOD2"/>
    <property type="match status" value="1"/>
</dbReference>
<accession>A0AAZ1XK04</accession>
<evidence type="ECO:0000256" key="4">
    <source>
        <dbReference type="ARBA" id="ARBA00022737"/>
    </source>
</evidence>
<gene>
    <name evidence="8" type="primary">RAPGEF4</name>
</gene>
<dbReference type="InterPro" id="IPR029495">
    <property type="entry name" value="NACHT-assoc"/>
</dbReference>
<dbReference type="Gene3D" id="3.40.50.300">
    <property type="entry name" value="P-loop containing nucleotide triphosphate hydrolases"/>
    <property type="match status" value="1"/>
</dbReference>
<dbReference type="InterPro" id="IPR041075">
    <property type="entry name" value="NOD1/2_WH"/>
</dbReference>
<evidence type="ECO:0000256" key="5">
    <source>
        <dbReference type="ARBA" id="ARBA00022741"/>
    </source>
</evidence>
<dbReference type="AlphaFoldDB" id="A0AAZ1XK04"/>
<keyword evidence="3" id="KW-0433">Leucine-rich repeat</keyword>
<dbReference type="PANTHER" id="PTHR24106">
    <property type="entry name" value="NACHT, LRR AND CARD DOMAINS-CONTAINING"/>
    <property type="match status" value="1"/>
</dbReference>
<sequence length="923" mass="104393">MESEPDRPALSAPSAETLQTCHLKLKSNLKQKFQCVFEGIAKAGNPTLLNQIYTELYITEGGTAEVNDEHEVRQIETASRKPDRPETTIRQEDIFKLPPGRKAPIRTVLTMGVAGIGKTVLTQKFTLDWAEGKANQDIQFMFPFTFRELNLLKEEKFSLVGLVHHFFTETKEERICSFEDFQVVFIFDGLDECRPPLDFNKTTILTDPRKSTSVDVLLINLIRGKLLPSARLWITTRPAAANQIPPDCVGVVTEVRGFTDPQKEEYFRKRFRDEEQASRIISHIKTSRSLHIMCHIPVFCWITATVLEFVMKNKESEDLPKTLTELYLRLVLFHLKTKDIKYDGGAETDSCRKMMESLGKLAFDQLQKGNLIFYESDLTECGIDIRAASVYSGVFTQIFTADEYDMFSETVYCFVHLSVQEFLAAVYMFHCFTNRKMEVLEEFLGKDWEHKTEVLANFVGKDCKDYLFDSSSDDDDDDEVSSECVFLKRVMEKSLQSKNGHLDLFVRFLHGLCLESNQRLLGGLLGQTENSPETIQRVIKSLKKMNSDKISPDRSINIFHCLMEMNDLSVHQEIQEFLKSENRSEKLSEIHCSALAHILQISEEVLDELDLKKYNTSVDGQRRLIPAVRNCRKARLRFCGLSESHFQCVTSALKSNTSILIQLDLSGNILDASGLKLLCAGLKSPNCKLEALRLELCGLSEISSLVSALKSKPTHLRELDLSNNDLQDSGVKQLCGFLESPHCTLEYLSLEDCTLSEISCLVSALKSNPSHLKHLDLSRNKLHNSGVKQLCGFLENPQCGLETLRFDYCGLSDISSLVSALKSKPTHLRELDLSSNDVQDSGVKHLCGFLESPGCGLETLRLLSCGLSKISCDYLAAALKSNPSHLRELDLCYNDLQDPDLSELVDLQESLDYRLETLEWGYP</sequence>
<dbReference type="SMART" id="SM00368">
    <property type="entry name" value="LRR_RI"/>
    <property type="match status" value="9"/>
</dbReference>
<reference evidence="8" key="3">
    <citation type="submission" date="2025-09" db="UniProtKB">
        <authorList>
            <consortium name="Ensembl"/>
        </authorList>
    </citation>
    <scope>IDENTIFICATION</scope>
</reference>
<keyword evidence="4" id="KW-0677">Repeat</keyword>
<dbReference type="SMART" id="SM01288">
    <property type="entry name" value="FISNA"/>
    <property type="match status" value="1"/>
</dbReference>
<evidence type="ECO:0000256" key="2">
    <source>
        <dbReference type="ARBA" id="ARBA00022490"/>
    </source>
</evidence>
<keyword evidence="2" id="KW-0963">Cytoplasm</keyword>
<evidence type="ECO:0000256" key="1">
    <source>
        <dbReference type="ARBA" id="ARBA00004496"/>
    </source>
</evidence>
<proteinExistence type="predicted"/>
<dbReference type="GO" id="GO:0005737">
    <property type="term" value="C:cytoplasm"/>
    <property type="evidence" value="ECO:0007669"/>
    <property type="project" value="UniProtKB-SubCell"/>
</dbReference>
<keyword evidence="6" id="KW-0067">ATP-binding</keyword>
<evidence type="ECO:0000259" key="7">
    <source>
        <dbReference type="PROSITE" id="PS50837"/>
    </source>
</evidence>
<dbReference type="GO" id="GO:0005524">
    <property type="term" value="F:ATP binding"/>
    <property type="evidence" value="ECO:0007669"/>
    <property type="project" value="UniProtKB-KW"/>
</dbReference>
<dbReference type="InterPro" id="IPR051261">
    <property type="entry name" value="NLR"/>
</dbReference>
<dbReference type="InterPro" id="IPR032675">
    <property type="entry name" value="LRR_dom_sf"/>
</dbReference>
<keyword evidence="9" id="KW-1185">Reference proteome</keyword>
<evidence type="ECO:0000313" key="8">
    <source>
        <dbReference type="Ensembl" id="ENSOABP00000067920.1"/>
    </source>
</evidence>
<name>A0AAZ1XK04_OREAU</name>
<keyword evidence="5" id="KW-0547">Nucleotide-binding</keyword>
<dbReference type="FunFam" id="3.40.50.300:FF:001524">
    <property type="entry name" value="Si:dkey-126g1.7"/>
    <property type="match status" value="1"/>
</dbReference>
<dbReference type="InterPro" id="IPR027417">
    <property type="entry name" value="P-loop_NTPase"/>
</dbReference>
<reference evidence="8" key="2">
    <citation type="submission" date="2025-08" db="UniProtKB">
        <authorList>
            <consortium name="Ensembl"/>
        </authorList>
    </citation>
    <scope>IDENTIFICATION</scope>
</reference>
<dbReference type="PROSITE" id="PS50837">
    <property type="entry name" value="NACHT"/>
    <property type="match status" value="1"/>
</dbReference>
<dbReference type="InterPro" id="IPR001611">
    <property type="entry name" value="Leu-rich_rpt"/>
</dbReference>
<organism evidence="8 9">
    <name type="scientific">Oreochromis aureus</name>
    <name type="common">Israeli tilapia</name>
    <name type="synonym">Chromis aureus</name>
    <dbReference type="NCBI Taxonomy" id="47969"/>
    <lineage>
        <taxon>Eukaryota</taxon>
        <taxon>Metazoa</taxon>
        <taxon>Chordata</taxon>
        <taxon>Craniata</taxon>
        <taxon>Vertebrata</taxon>
        <taxon>Euteleostomi</taxon>
        <taxon>Actinopterygii</taxon>
        <taxon>Neopterygii</taxon>
        <taxon>Teleostei</taxon>
        <taxon>Neoteleostei</taxon>
        <taxon>Acanthomorphata</taxon>
        <taxon>Ovalentaria</taxon>
        <taxon>Cichlomorphae</taxon>
        <taxon>Cichliformes</taxon>
        <taxon>Cichlidae</taxon>
        <taxon>African cichlids</taxon>
        <taxon>Pseudocrenilabrinae</taxon>
        <taxon>Oreochromini</taxon>
        <taxon>Oreochromis</taxon>
    </lineage>
</organism>
<dbReference type="Gene3D" id="3.80.10.10">
    <property type="entry name" value="Ribonuclease Inhibitor"/>
    <property type="match status" value="2"/>
</dbReference>
<dbReference type="Pfam" id="PF13516">
    <property type="entry name" value="LRR_6"/>
    <property type="match status" value="4"/>
</dbReference>
<dbReference type="Proteomes" id="UP000472276">
    <property type="component" value="Unassembled WGS sequence"/>
</dbReference>
<dbReference type="Pfam" id="PF14484">
    <property type="entry name" value="FISNA"/>
    <property type="match status" value="1"/>
</dbReference>
<evidence type="ECO:0000313" key="9">
    <source>
        <dbReference type="Proteomes" id="UP000472276"/>
    </source>
</evidence>
<reference evidence="9" key="1">
    <citation type="submission" date="2020-03" db="EMBL/GenBank/DDBJ databases">
        <title>Evolution of repeat sequences and sex chromosomes of tilapia species revealed by chromosome-level genomes.</title>
        <authorList>
            <person name="Xu L."/>
            <person name="Tao W."/>
            <person name="Wang D."/>
            <person name="Zhou Q."/>
        </authorList>
    </citation>
    <scope>NUCLEOTIDE SEQUENCE [LARGE SCALE GENOMIC DNA]</scope>
    <source>
        <strain evidence="9">Israel</strain>
    </source>
</reference>
<evidence type="ECO:0000256" key="6">
    <source>
        <dbReference type="ARBA" id="ARBA00022840"/>
    </source>
</evidence>
<dbReference type="PROSITE" id="PS51450">
    <property type="entry name" value="LRR"/>
    <property type="match status" value="2"/>
</dbReference>
<protein>
    <recommendedName>
        <fullName evidence="7">NACHT domain-containing protein</fullName>
    </recommendedName>
</protein>
<dbReference type="Ensembl" id="ENSOABT00000078379.1">
    <property type="protein sequence ID" value="ENSOABP00000067920.1"/>
    <property type="gene ID" value="ENSOABG00000005761.2"/>
</dbReference>
<feature type="domain" description="NACHT" evidence="7">
    <location>
        <begin position="106"/>
        <end position="240"/>
    </location>
</feature>
<evidence type="ECO:0000256" key="3">
    <source>
        <dbReference type="ARBA" id="ARBA00022614"/>
    </source>
</evidence>
<comment type="subcellular location">
    <subcellularLocation>
        <location evidence="1">Cytoplasm</location>
    </subcellularLocation>
</comment>
<dbReference type="InterPro" id="IPR007111">
    <property type="entry name" value="NACHT_NTPase"/>
</dbReference>
<dbReference type="Pfam" id="PF05729">
    <property type="entry name" value="NACHT"/>
    <property type="match status" value="1"/>
</dbReference>
<dbReference type="InterPro" id="IPR041267">
    <property type="entry name" value="NLRP_HD2"/>
</dbReference>
<dbReference type="SUPFAM" id="SSF52047">
    <property type="entry name" value="RNI-like"/>
    <property type="match status" value="1"/>
</dbReference>